<evidence type="ECO:0000256" key="7">
    <source>
        <dbReference type="ARBA" id="ARBA00022692"/>
    </source>
</evidence>
<keyword evidence="11 12" id="KW-0472">Membrane</keyword>
<dbReference type="OrthoDB" id="9786919at2"/>
<dbReference type="PROSITE" id="PS50109">
    <property type="entry name" value="HIS_KIN"/>
    <property type="match status" value="1"/>
</dbReference>
<dbReference type="SMART" id="SM00304">
    <property type="entry name" value="HAMP"/>
    <property type="match status" value="1"/>
</dbReference>
<evidence type="ECO:0000259" key="14">
    <source>
        <dbReference type="PROSITE" id="PS50885"/>
    </source>
</evidence>
<evidence type="ECO:0000313" key="15">
    <source>
        <dbReference type="EMBL" id="SEL04285.1"/>
    </source>
</evidence>
<reference evidence="16" key="1">
    <citation type="submission" date="2016-10" db="EMBL/GenBank/DDBJ databases">
        <authorList>
            <person name="Varghese N."/>
        </authorList>
    </citation>
    <scope>NUCLEOTIDE SEQUENCE [LARGE SCALE GENOMIC DNA]</scope>
    <source>
        <strain evidence="16">DSM 45096 / BCRC 16803 / CGMCC 4.1857 / CIP 109030 / JCM 12277 / KCTC 19219 / NBRC 100920 / 33214</strain>
    </source>
</reference>
<dbReference type="SMART" id="SM00388">
    <property type="entry name" value="HisKA"/>
    <property type="match status" value="1"/>
</dbReference>
<evidence type="ECO:0000313" key="16">
    <source>
        <dbReference type="Proteomes" id="UP000183015"/>
    </source>
</evidence>
<comment type="subcellular location">
    <subcellularLocation>
        <location evidence="3">Cell membrane</location>
    </subcellularLocation>
</comment>
<evidence type="ECO:0000256" key="4">
    <source>
        <dbReference type="ARBA" id="ARBA00012438"/>
    </source>
</evidence>
<keyword evidence="7 12" id="KW-0812">Transmembrane</keyword>
<keyword evidence="16" id="KW-1185">Reference proteome</keyword>
<evidence type="ECO:0000256" key="9">
    <source>
        <dbReference type="ARBA" id="ARBA00022989"/>
    </source>
</evidence>
<dbReference type="InterPro" id="IPR003660">
    <property type="entry name" value="HAMP_dom"/>
</dbReference>
<dbReference type="InterPro" id="IPR036890">
    <property type="entry name" value="HATPase_C_sf"/>
</dbReference>
<dbReference type="SUPFAM" id="SSF47384">
    <property type="entry name" value="Homodimeric domain of signal transducing histidine kinase"/>
    <property type="match status" value="1"/>
</dbReference>
<feature type="transmembrane region" description="Helical" evidence="12">
    <location>
        <begin position="159"/>
        <end position="182"/>
    </location>
</feature>
<comment type="cofactor">
    <cofactor evidence="2">
        <name>a divalent metal cation</name>
        <dbReference type="ChEBI" id="CHEBI:60240"/>
    </cofactor>
</comment>
<dbReference type="SMART" id="SM00387">
    <property type="entry name" value="HATPase_c"/>
    <property type="match status" value="1"/>
</dbReference>
<dbReference type="Pfam" id="PF00512">
    <property type="entry name" value="HisKA"/>
    <property type="match status" value="1"/>
</dbReference>
<evidence type="ECO:0000256" key="3">
    <source>
        <dbReference type="ARBA" id="ARBA00004236"/>
    </source>
</evidence>
<dbReference type="eggNOG" id="COG2205">
    <property type="taxonomic scope" value="Bacteria"/>
</dbReference>
<feature type="domain" description="Histidine kinase" evidence="13">
    <location>
        <begin position="260"/>
        <end position="474"/>
    </location>
</feature>
<evidence type="ECO:0000256" key="12">
    <source>
        <dbReference type="SAM" id="Phobius"/>
    </source>
</evidence>
<dbReference type="PROSITE" id="PS50885">
    <property type="entry name" value="HAMP"/>
    <property type="match status" value="1"/>
</dbReference>
<dbReference type="InterPro" id="IPR005467">
    <property type="entry name" value="His_kinase_dom"/>
</dbReference>
<evidence type="ECO:0000256" key="1">
    <source>
        <dbReference type="ARBA" id="ARBA00000085"/>
    </source>
</evidence>
<dbReference type="PANTHER" id="PTHR45436">
    <property type="entry name" value="SENSOR HISTIDINE KINASE YKOH"/>
    <property type="match status" value="1"/>
</dbReference>
<keyword evidence="6" id="KW-0808">Transferase</keyword>
<dbReference type="EC" id="2.7.13.3" evidence="4"/>
<evidence type="ECO:0000256" key="8">
    <source>
        <dbReference type="ARBA" id="ARBA00022777"/>
    </source>
</evidence>
<dbReference type="FunFam" id="3.30.565.10:FF:000006">
    <property type="entry name" value="Sensor histidine kinase WalK"/>
    <property type="match status" value="1"/>
</dbReference>
<dbReference type="GO" id="GO:0005886">
    <property type="term" value="C:plasma membrane"/>
    <property type="evidence" value="ECO:0007669"/>
    <property type="project" value="UniProtKB-SubCell"/>
</dbReference>
<dbReference type="PANTHER" id="PTHR45436:SF5">
    <property type="entry name" value="SENSOR HISTIDINE KINASE TRCS"/>
    <property type="match status" value="1"/>
</dbReference>
<sequence>MIRPWSTWPLRVRLVVTMTVLFAAVLGAVGVASTALLRENLMATLDGKVQDTIGRASAPMGQDHFMLAPGLDQDAVGAVFDQSGTVQQSGRSNFDTRTLTTAQINALAAVPDDGYYHDVNVPGLGTYRALAQHSPGGQSGGRVVVALPMARVSSTVQDLIATEAVLGVAGVILVGFVGFGLIRVSLRPLDRVAATAARISIVPLHEGEVGRLGRVPAQDTDTRTESGLVGASLNRMIDHVSAALEARHASETRVRQFVADASHELRTPLASIKGYAELTRRSRENVPPDAAYALRRVESEATRMTALVEDLLLLARLDAGRPLERDPVDLAPLVVDAVRDAHAAAPDHRWEVRLPDAAAEIVGDENRLRQVLVNLLANAGKHTPSGTTVTASLAVEDGCAVLGVADDGPGIPQELLPDVFERFARGDGSRSRKAGSTGLGLAIVAAVVASHGGQVWVTSEPGETVFCVRLPLAPLAAVAATT</sequence>
<protein>
    <recommendedName>
        <fullName evidence="4">histidine kinase</fullName>
        <ecNumber evidence="4">2.7.13.3</ecNumber>
    </recommendedName>
</protein>
<feature type="domain" description="HAMP" evidence="14">
    <location>
        <begin position="183"/>
        <end position="245"/>
    </location>
</feature>
<evidence type="ECO:0000256" key="6">
    <source>
        <dbReference type="ARBA" id="ARBA00022679"/>
    </source>
</evidence>
<evidence type="ECO:0000256" key="5">
    <source>
        <dbReference type="ARBA" id="ARBA00022553"/>
    </source>
</evidence>
<dbReference type="SUPFAM" id="SSF55874">
    <property type="entry name" value="ATPase domain of HSP90 chaperone/DNA topoisomerase II/histidine kinase"/>
    <property type="match status" value="1"/>
</dbReference>
<dbReference type="PRINTS" id="PR00344">
    <property type="entry name" value="BCTRLSENSOR"/>
</dbReference>
<dbReference type="FunFam" id="1.10.287.130:FF:000001">
    <property type="entry name" value="Two-component sensor histidine kinase"/>
    <property type="match status" value="1"/>
</dbReference>
<organism evidence="15 16">
    <name type="scientific">Streptacidiphilus jiangxiensis</name>
    <dbReference type="NCBI Taxonomy" id="235985"/>
    <lineage>
        <taxon>Bacteria</taxon>
        <taxon>Bacillati</taxon>
        <taxon>Actinomycetota</taxon>
        <taxon>Actinomycetes</taxon>
        <taxon>Kitasatosporales</taxon>
        <taxon>Streptomycetaceae</taxon>
        <taxon>Streptacidiphilus</taxon>
    </lineage>
</organism>
<evidence type="ECO:0000256" key="10">
    <source>
        <dbReference type="ARBA" id="ARBA00023012"/>
    </source>
</evidence>
<dbReference type="InterPro" id="IPR036097">
    <property type="entry name" value="HisK_dim/P_sf"/>
</dbReference>
<feature type="transmembrane region" description="Helical" evidence="12">
    <location>
        <begin position="12"/>
        <end position="37"/>
    </location>
</feature>
<dbReference type="Gene3D" id="6.10.340.10">
    <property type="match status" value="1"/>
</dbReference>
<evidence type="ECO:0000256" key="2">
    <source>
        <dbReference type="ARBA" id="ARBA00001968"/>
    </source>
</evidence>
<dbReference type="CDD" id="cd00075">
    <property type="entry name" value="HATPase"/>
    <property type="match status" value="1"/>
</dbReference>
<dbReference type="RefSeq" id="WP_042461153.1">
    <property type="nucleotide sequence ID" value="NZ_BBPN01000080.1"/>
</dbReference>
<keyword evidence="10" id="KW-0902">Two-component regulatory system</keyword>
<dbReference type="InterPro" id="IPR004358">
    <property type="entry name" value="Sig_transdc_His_kin-like_C"/>
</dbReference>
<evidence type="ECO:0000259" key="13">
    <source>
        <dbReference type="PROSITE" id="PS50109"/>
    </source>
</evidence>
<dbReference type="GO" id="GO:0005509">
    <property type="term" value="F:calcium ion binding"/>
    <property type="evidence" value="ECO:0007669"/>
    <property type="project" value="UniProtKB-ARBA"/>
</dbReference>
<dbReference type="InterPro" id="IPR003661">
    <property type="entry name" value="HisK_dim/P_dom"/>
</dbReference>
<dbReference type="Gene3D" id="3.30.565.10">
    <property type="entry name" value="Histidine kinase-like ATPase, C-terminal domain"/>
    <property type="match status" value="1"/>
</dbReference>
<dbReference type="GO" id="GO:0000155">
    <property type="term" value="F:phosphorelay sensor kinase activity"/>
    <property type="evidence" value="ECO:0007669"/>
    <property type="project" value="InterPro"/>
</dbReference>
<keyword evidence="5" id="KW-0597">Phosphoprotein</keyword>
<evidence type="ECO:0000256" key="11">
    <source>
        <dbReference type="ARBA" id="ARBA00023136"/>
    </source>
</evidence>
<keyword evidence="8 15" id="KW-0418">Kinase</keyword>
<gene>
    <name evidence="15" type="ORF">SAMN05414137_105105</name>
</gene>
<comment type="catalytic activity">
    <reaction evidence="1">
        <text>ATP + protein L-histidine = ADP + protein N-phospho-L-histidine.</text>
        <dbReference type="EC" id="2.7.13.3"/>
    </reaction>
</comment>
<dbReference type="InterPro" id="IPR003594">
    <property type="entry name" value="HATPase_dom"/>
</dbReference>
<accession>A0A1H7M0L4</accession>
<dbReference type="EMBL" id="FOAZ01000005">
    <property type="protein sequence ID" value="SEL04285.1"/>
    <property type="molecule type" value="Genomic_DNA"/>
</dbReference>
<dbReference type="STRING" id="235985.SAMN05414137_105105"/>
<dbReference type="InterPro" id="IPR050428">
    <property type="entry name" value="TCS_sensor_his_kinase"/>
</dbReference>
<dbReference type="Proteomes" id="UP000183015">
    <property type="component" value="Unassembled WGS sequence"/>
</dbReference>
<dbReference type="AlphaFoldDB" id="A0A1H7M0L4"/>
<keyword evidence="9 12" id="KW-1133">Transmembrane helix</keyword>
<dbReference type="CDD" id="cd00082">
    <property type="entry name" value="HisKA"/>
    <property type="match status" value="1"/>
</dbReference>
<proteinExistence type="predicted"/>
<name>A0A1H7M0L4_STRJI</name>
<dbReference type="Gene3D" id="1.10.287.130">
    <property type="match status" value="1"/>
</dbReference>
<dbReference type="Pfam" id="PF02518">
    <property type="entry name" value="HATPase_c"/>
    <property type="match status" value="1"/>
</dbReference>